<dbReference type="EMBL" id="BMDZ01000018">
    <property type="protein sequence ID" value="GGB37794.1"/>
    <property type="molecule type" value="Genomic_DNA"/>
</dbReference>
<comment type="caution">
    <text evidence="3">The sequence shown here is derived from an EMBL/GenBank/DDBJ whole genome shotgun (WGS) entry which is preliminary data.</text>
</comment>
<feature type="transmembrane region" description="Helical" evidence="1">
    <location>
        <begin position="44"/>
        <end position="65"/>
    </location>
</feature>
<dbReference type="InterPro" id="IPR000620">
    <property type="entry name" value="EamA_dom"/>
</dbReference>
<organism evidence="3 4">
    <name type="scientific">Tistrella bauzanensis</name>
    <dbReference type="NCBI Taxonomy" id="657419"/>
    <lineage>
        <taxon>Bacteria</taxon>
        <taxon>Pseudomonadati</taxon>
        <taxon>Pseudomonadota</taxon>
        <taxon>Alphaproteobacteria</taxon>
        <taxon>Geminicoccales</taxon>
        <taxon>Geminicoccaceae</taxon>
        <taxon>Tistrella</taxon>
    </lineage>
</organism>
<feature type="transmembrane region" description="Helical" evidence="1">
    <location>
        <begin position="104"/>
        <end position="123"/>
    </location>
</feature>
<dbReference type="SUPFAM" id="SSF103481">
    <property type="entry name" value="Multidrug resistance efflux transporter EmrE"/>
    <property type="match status" value="2"/>
</dbReference>
<dbReference type="InterPro" id="IPR037185">
    <property type="entry name" value="EmrE-like"/>
</dbReference>
<dbReference type="PANTHER" id="PTHR22911">
    <property type="entry name" value="ACYL-MALONYL CONDENSING ENZYME-RELATED"/>
    <property type="match status" value="1"/>
</dbReference>
<accession>A0ABQ1IFD6</accession>
<gene>
    <name evidence="3" type="ORF">GCM10011505_19110</name>
</gene>
<proteinExistence type="predicted"/>
<feature type="transmembrane region" description="Helical" evidence="1">
    <location>
        <begin position="77"/>
        <end position="98"/>
    </location>
</feature>
<evidence type="ECO:0000313" key="3">
    <source>
        <dbReference type="EMBL" id="GGB37794.1"/>
    </source>
</evidence>
<keyword evidence="4" id="KW-1185">Reference proteome</keyword>
<evidence type="ECO:0000313" key="4">
    <source>
        <dbReference type="Proteomes" id="UP000603352"/>
    </source>
</evidence>
<protein>
    <submittedName>
        <fullName evidence="3">Membrane protein</fullName>
    </submittedName>
</protein>
<feature type="transmembrane region" description="Helical" evidence="1">
    <location>
        <begin position="275"/>
        <end position="291"/>
    </location>
</feature>
<evidence type="ECO:0000256" key="1">
    <source>
        <dbReference type="SAM" id="Phobius"/>
    </source>
</evidence>
<feature type="transmembrane region" description="Helical" evidence="1">
    <location>
        <begin position="135"/>
        <end position="155"/>
    </location>
</feature>
<name>A0ABQ1IFD6_9PROT</name>
<dbReference type="Proteomes" id="UP000603352">
    <property type="component" value="Unassembled WGS sequence"/>
</dbReference>
<keyword evidence="1" id="KW-0812">Transmembrane</keyword>
<keyword evidence="1" id="KW-0472">Membrane</keyword>
<dbReference type="PANTHER" id="PTHR22911:SF103">
    <property type="entry name" value="BLR2811 PROTEIN"/>
    <property type="match status" value="1"/>
</dbReference>
<feature type="transmembrane region" description="Helical" evidence="1">
    <location>
        <begin position="161"/>
        <end position="180"/>
    </location>
</feature>
<feature type="transmembrane region" description="Helical" evidence="1">
    <location>
        <begin position="192"/>
        <end position="211"/>
    </location>
</feature>
<keyword evidence="1" id="KW-1133">Transmembrane helix</keyword>
<dbReference type="Pfam" id="PF00892">
    <property type="entry name" value="EamA"/>
    <property type="match status" value="2"/>
</dbReference>
<feature type="domain" description="EamA" evidence="2">
    <location>
        <begin position="162"/>
        <end position="291"/>
    </location>
</feature>
<feature type="domain" description="EamA" evidence="2">
    <location>
        <begin position="17"/>
        <end position="147"/>
    </location>
</feature>
<feature type="transmembrane region" description="Helical" evidence="1">
    <location>
        <begin position="17"/>
        <end position="38"/>
    </location>
</feature>
<feature type="transmembrane region" description="Helical" evidence="1">
    <location>
        <begin position="223"/>
        <end position="243"/>
    </location>
</feature>
<evidence type="ECO:0000259" key="2">
    <source>
        <dbReference type="Pfam" id="PF00892"/>
    </source>
</evidence>
<reference evidence="4" key="1">
    <citation type="journal article" date="2019" name="Int. J. Syst. Evol. Microbiol.">
        <title>The Global Catalogue of Microorganisms (GCM) 10K type strain sequencing project: providing services to taxonomists for standard genome sequencing and annotation.</title>
        <authorList>
            <consortium name="The Broad Institute Genomics Platform"/>
            <consortium name="The Broad Institute Genome Sequencing Center for Infectious Disease"/>
            <person name="Wu L."/>
            <person name="Ma J."/>
        </authorList>
    </citation>
    <scope>NUCLEOTIDE SEQUENCE [LARGE SCALE GENOMIC DNA]</scope>
    <source>
        <strain evidence="4">CGMCC 1.10188</strain>
    </source>
</reference>
<dbReference type="RefSeq" id="WP_188577183.1">
    <property type="nucleotide sequence ID" value="NZ_BMDZ01000018.1"/>
</dbReference>
<sequence>MTAAADGPTGTVRDQRAVAAMLLAVAMLSSMDVVMKLLSGSHGVGQMVLMKSLASLPWIAVWWLVRPQAAVWRVRRPAIHLLRGVLLAIAGFGFFHAFTLLPLAEAYAILFTAPIAAVLLAWGLMGERPGRGTGIALAAGFAGVLVVAAPGLMVQGLDGPALGYLSAAIGTIGYAGMVVTTRTLAPSEGLGALSLSANLVAGLVALPFALIDWSPLSPVQTGGYLLVSGLSVAGIGLISWALSRVEVHRVAPLEYTAFAWALAYDWLVWRVTPQVTSLAGAALIVAACLWLERRRAIEARRHRG</sequence>
<feature type="transmembrane region" description="Helical" evidence="1">
    <location>
        <begin position="250"/>
        <end position="269"/>
    </location>
</feature>